<reference evidence="1 2" key="1">
    <citation type="submission" date="2019-05" db="EMBL/GenBank/DDBJ databases">
        <title>Another draft genome of Portunus trituberculatus and its Hox gene families provides insights of decapod evolution.</title>
        <authorList>
            <person name="Jeong J.-H."/>
            <person name="Song I."/>
            <person name="Kim S."/>
            <person name="Choi T."/>
            <person name="Kim D."/>
            <person name="Ryu S."/>
            <person name="Kim W."/>
        </authorList>
    </citation>
    <scope>NUCLEOTIDE SEQUENCE [LARGE SCALE GENOMIC DNA]</scope>
    <source>
        <tissue evidence="1">Muscle</tissue>
    </source>
</reference>
<organism evidence="1 2">
    <name type="scientific">Portunus trituberculatus</name>
    <name type="common">Swimming crab</name>
    <name type="synonym">Neptunus trituberculatus</name>
    <dbReference type="NCBI Taxonomy" id="210409"/>
    <lineage>
        <taxon>Eukaryota</taxon>
        <taxon>Metazoa</taxon>
        <taxon>Ecdysozoa</taxon>
        <taxon>Arthropoda</taxon>
        <taxon>Crustacea</taxon>
        <taxon>Multicrustacea</taxon>
        <taxon>Malacostraca</taxon>
        <taxon>Eumalacostraca</taxon>
        <taxon>Eucarida</taxon>
        <taxon>Decapoda</taxon>
        <taxon>Pleocyemata</taxon>
        <taxon>Brachyura</taxon>
        <taxon>Eubrachyura</taxon>
        <taxon>Portunoidea</taxon>
        <taxon>Portunidae</taxon>
        <taxon>Portuninae</taxon>
        <taxon>Portunus</taxon>
    </lineage>
</organism>
<dbReference type="EMBL" id="VSRR010045624">
    <property type="protein sequence ID" value="MPC77335.1"/>
    <property type="molecule type" value="Genomic_DNA"/>
</dbReference>
<proteinExistence type="predicted"/>
<evidence type="ECO:0000313" key="2">
    <source>
        <dbReference type="Proteomes" id="UP000324222"/>
    </source>
</evidence>
<accession>A0A5B7I5C7</accession>
<comment type="caution">
    <text evidence="1">The sequence shown here is derived from an EMBL/GenBank/DDBJ whole genome shotgun (WGS) entry which is preliminary data.</text>
</comment>
<keyword evidence="2" id="KW-1185">Reference proteome</keyword>
<evidence type="ECO:0000313" key="1">
    <source>
        <dbReference type="EMBL" id="MPC77335.1"/>
    </source>
</evidence>
<protein>
    <submittedName>
        <fullName evidence="1">Uncharacterized protein</fullName>
    </submittedName>
</protein>
<name>A0A5B7I5C7_PORTR</name>
<gene>
    <name evidence="1" type="ORF">E2C01_071787</name>
</gene>
<sequence>MWKCYQLDVDLIRRLCVLWDFSEFLEMSHEVSECLEVFMGVCKLYACGAFLGGSSPLVPVALPGRLSRLQAAQVDG</sequence>
<dbReference type="Proteomes" id="UP000324222">
    <property type="component" value="Unassembled WGS sequence"/>
</dbReference>
<dbReference type="AlphaFoldDB" id="A0A5B7I5C7"/>